<dbReference type="Proteomes" id="UP000199045">
    <property type="component" value="Unassembled WGS sequence"/>
</dbReference>
<dbReference type="RefSeq" id="WP_089831510.1">
    <property type="nucleotide sequence ID" value="NZ_FNBN01000002.1"/>
</dbReference>
<evidence type="ECO:0000313" key="1">
    <source>
        <dbReference type="EMBL" id="SDF74266.1"/>
    </source>
</evidence>
<dbReference type="Pfam" id="PF12306">
    <property type="entry name" value="PixA"/>
    <property type="match status" value="1"/>
</dbReference>
<evidence type="ECO:0000313" key="2">
    <source>
        <dbReference type="Proteomes" id="UP000199045"/>
    </source>
</evidence>
<name>A0A1G7NJX7_CHIFI</name>
<dbReference type="STRING" id="104663.SAMN04488121_102832"/>
<dbReference type="Gene3D" id="2.60.40.3910">
    <property type="entry name" value="Inclusion body protein"/>
    <property type="match status" value="1"/>
</dbReference>
<organism evidence="1 2">
    <name type="scientific">Chitinophaga filiformis</name>
    <name type="common">Myxococcus filiformis</name>
    <name type="synonym">Flexibacter filiformis</name>
    <dbReference type="NCBI Taxonomy" id="104663"/>
    <lineage>
        <taxon>Bacteria</taxon>
        <taxon>Pseudomonadati</taxon>
        <taxon>Bacteroidota</taxon>
        <taxon>Chitinophagia</taxon>
        <taxon>Chitinophagales</taxon>
        <taxon>Chitinophagaceae</taxon>
        <taxon>Chitinophaga</taxon>
    </lineage>
</organism>
<gene>
    <name evidence="1" type="ORF">SAMN04488121_102832</name>
</gene>
<dbReference type="AlphaFoldDB" id="A0A1G7NJX7"/>
<dbReference type="OrthoDB" id="8705346at2"/>
<dbReference type="InterPro" id="IPR021087">
    <property type="entry name" value="Uncharacterised_PixA/AidA"/>
</dbReference>
<reference evidence="2" key="1">
    <citation type="submission" date="2016-10" db="EMBL/GenBank/DDBJ databases">
        <authorList>
            <person name="Varghese N."/>
            <person name="Submissions S."/>
        </authorList>
    </citation>
    <scope>NUCLEOTIDE SEQUENCE [LARGE SCALE GENOMIC DNA]</scope>
    <source>
        <strain evidence="2">DSM 527</strain>
    </source>
</reference>
<protein>
    <submittedName>
        <fullName evidence="1">Inclusion body protein</fullName>
    </submittedName>
</protein>
<dbReference type="InterPro" id="IPR038712">
    <property type="entry name" value="PixA-like_sf"/>
</dbReference>
<sequence>MSSTAQAPSHPKQRKLEKASASTIVNVMVIVDSDAITAVYPKNPNASKDNPTGLNHHEGITMLCNIENYVGNIGNDPANLEFKANVGDWVSFHAMTVSGNSESAVILYDVSSLNGVNVFNAFHATMETRTGAVLPNPGSQDGLPPTVQPVTFFSYDSKVANQGKEQLKMKIALYTLDDTAENQVLYDYFWWDPQIDVQ</sequence>
<proteinExistence type="predicted"/>
<accession>A0A1G7NJX7</accession>
<dbReference type="EMBL" id="FNBN01000002">
    <property type="protein sequence ID" value="SDF74266.1"/>
    <property type="molecule type" value="Genomic_DNA"/>
</dbReference>